<dbReference type="AlphaFoldDB" id="A0A644XCV8"/>
<dbReference type="GO" id="GO:0004341">
    <property type="term" value="F:gluconolactonase activity"/>
    <property type="evidence" value="ECO:0007669"/>
    <property type="project" value="TreeGrafter"/>
</dbReference>
<feature type="domain" description="SMP-30/Gluconolactonase/LRE-like region" evidence="2">
    <location>
        <begin position="1"/>
        <end position="106"/>
    </location>
</feature>
<accession>A0A644XCV8</accession>
<proteinExistence type="inferred from homology"/>
<dbReference type="GO" id="GO:0019853">
    <property type="term" value="P:L-ascorbic acid biosynthetic process"/>
    <property type="evidence" value="ECO:0007669"/>
    <property type="project" value="TreeGrafter"/>
</dbReference>
<dbReference type="PANTHER" id="PTHR10907">
    <property type="entry name" value="REGUCALCIN"/>
    <property type="match status" value="1"/>
</dbReference>
<comment type="caution">
    <text evidence="3">The sequence shown here is derived from an EMBL/GenBank/DDBJ whole genome shotgun (WGS) entry which is preliminary data.</text>
</comment>
<dbReference type="InterPro" id="IPR013658">
    <property type="entry name" value="SGL"/>
</dbReference>
<dbReference type="InterPro" id="IPR005511">
    <property type="entry name" value="SMP-30"/>
</dbReference>
<dbReference type="GO" id="GO:0005509">
    <property type="term" value="F:calcium ion binding"/>
    <property type="evidence" value="ECO:0007669"/>
    <property type="project" value="TreeGrafter"/>
</dbReference>
<dbReference type="EC" id="3.1.1.15" evidence="3"/>
<dbReference type="PANTHER" id="PTHR10907:SF47">
    <property type="entry name" value="REGUCALCIN"/>
    <property type="match status" value="1"/>
</dbReference>
<dbReference type="GO" id="GO:0050021">
    <property type="term" value="F:L-arabinonolactonase activity"/>
    <property type="evidence" value="ECO:0007669"/>
    <property type="project" value="UniProtKB-EC"/>
</dbReference>
<keyword evidence="3" id="KW-0378">Hydrolase</keyword>
<comment type="similarity">
    <text evidence="1">Belongs to the SMP-30/CGR1 family.</text>
</comment>
<sequence length="142" mass="15135">MGFSPDGRTFYHTDSIPSAITAYDYAPSHPLENPRVVVQLEPDVDPDGMTVDKQGNLWFAVWGAGKLKCVSPEGKPLCSIPLETKQCSSLCFGGERLSDLFVTSASIGSKEGETPLGGGCYLLKNTGTGKPEYPAKTHLVGV</sequence>
<evidence type="ECO:0000259" key="2">
    <source>
        <dbReference type="Pfam" id="PF08450"/>
    </source>
</evidence>
<reference evidence="3" key="1">
    <citation type="submission" date="2019-08" db="EMBL/GenBank/DDBJ databases">
        <authorList>
            <person name="Kucharzyk K."/>
            <person name="Murdoch R.W."/>
            <person name="Higgins S."/>
            <person name="Loffler F."/>
        </authorList>
    </citation>
    <scope>NUCLEOTIDE SEQUENCE</scope>
</reference>
<dbReference type="Gene3D" id="2.120.10.30">
    <property type="entry name" value="TolB, C-terminal domain"/>
    <property type="match status" value="1"/>
</dbReference>
<dbReference type="Pfam" id="PF08450">
    <property type="entry name" value="SGL"/>
    <property type="match status" value="1"/>
</dbReference>
<gene>
    <name evidence="3" type="primary">araB_5</name>
    <name evidence="3" type="ORF">SDC9_60086</name>
</gene>
<protein>
    <submittedName>
        <fullName evidence="3">L-arabinolactonase</fullName>
        <ecNumber evidence="3">3.1.1.15</ecNumber>
    </submittedName>
</protein>
<dbReference type="InterPro" id="IPR011042">
    <property type="entry name" value="6-blade_b-propeller_TolB-like"/>
</dbReference>
<organism evidence="3">
    <name type="scientific">bioreactor metagenome</name>
    <dbReference type="NCBI Taxonomy" id="1076179"/>
    <lineage>
        <taxon>unclassified sequences</taxon>
        <taxon>metagenomes</taxon>
        <taxon>ecological metagenomes</taxon>
    </lineage>
</organism>
<evidence type="ECO:0000256" key="1">
    <source>
        <dbReference type="ARBA" id="ARBA00008853"/>
    </source>
</evidence>
<dbReference type="SUPFAM" id="SSF63829">
    <property type="entry name" value="Calcium-dependent phosphotriesterase"/>
    <property type="match status" value="1"/>
</dbReference>
<evidence type="ECO:0000313" key="3">
    <source>
        <dbReference type="EMBL" id="MPM13727.1"/>
    </source>
</evidence>
<dbReference type="PRINTS" id="PR01790">
    <property type="entry name" value="SMP30FAMILY"/>
</dbReference>
<dbReference type="EMBL" id="VSSQ01002163">
    <property type="protein sequence ID" value="MPM13727.1"/>
    <property type="molecule type" value="Genomic_DNA"/>
</dbReference>
<name>A0A644XCV8_9ZZZZ</name>